<organism evidence="1 2">
    <name type="scientific">Clostridium cavendishii DSM 21758</name>
    <dbReference type="NCBI Taxonomy" id="1121302"/>
    <lineage>
        <taxon>Bacteria</taxon>
        <taxon>Bacillati</taxon>
        <taxon>Bacillota</taxon>
        <taxon>Clostridia</taxon>
        <taxon>Eubacteriales</taxon>
        <taxon>Clostridiaceae</taxon>
        <taxon>Clostridium</taxon>
    </lineage>
</organism>
<dbReference type="OrthoDB" id="1757427at2"/>
<gene>
    <name evidence="1" type="ORF">SAMN02745163_01889</name>
</gene>
<evidence type="ECO:0000313" key="1">
    <source>
        <dbReference type="EMBL" id="SHJ40751.1"/>
    </source>
</evidence>
<evidence type="ECO:0000313" key="2">
    <source>
        <dbReference type="Proteomes" id="UP000184310"/>
    </source>
</evidence>
<accession>A0A1M6J2C9</accession>
<reference evidence="1 2" key="1">
    <citation type="submission" date="2016-11" db="EMBL/GenBank/DDBJ databases">
        <authorList>
            <person name="Jaros S."/>
            <person name="Januszkiewicz K."/>
            <person name="Wedrychowicz H."/>
        </authorList>
    </citation>
    <scope>NUCLEOTIDE SEQUENCE [LARGE SCALE GENOMIC DNA]</scope>
    <source>
        <strain evidence="1 2">DSM 21758</strain>
    </source>
</reference>
<name>A0A1M6J2C9_9CLOT</name>
<dbReference type="EMBL" id="FQZB01000008">
    <property type="protein sequence ID" value="SHJ40751.1"/>
    <property type="molecule type" value="Genomic_DNA"/>
</dbReference>
<dbReference type="STRING" id="1121302.SAMN02745163_01889"/>
<dbReference type="Proteomes" id="UP000184310">
    <property type="component" value="Unassembled WGS sequence"/>
</dbReference>
<protein>
    <submittedName>
        <fullName evidence="1">Conserved repeat domain-containing protein</fullName>
    </submittedName>
</protein>
<dbReference type="AlphaFoldDB" id="A0A1M6J2C9"/>
<dbReference type="RefSeq" id="WP_072986427.1">
    <property type="nucleotide sequence ID" value="NZ_FQZB01000008.1"/>
</dbReference>
<keyword evidence="2" id="KW-1185">Reference proteome</keyword>
<sequence length="1139" mass="124921">MGSEILSLTLNKTNNILIMVGGTSSFTLSVRNLSSSIRLYNLNIYLSLPDGLTLSSSTLPVTSTISNTDGTSLNSWINLKDLAPLEAPYVFDITLKCASTFKNGTSIPFGYVFSGIIVKCEVDTKPRGNYDTGNEKYLQQANMTFKSCRYYSTISTSGKVLKGAGTAPNLTDYTKVYTSTCKFFNNSLSTSTVNITILLEDGIRYLGIFSTSGTDSSSFSSPIISTVTINGKNYIQLYYGSVLLSKNSNTTLVFNYAVWNKYNNNQGNLIYHGTKLNMLMNMSSIDDSYDTSIYFYAMDLIITTTVNKTSVDVQSLVNFSYTYSVGQYFDIQNIVVNYFIPDGILYTSSSVTPTSVVDDPTLKGYYLTYNRPIAIKNSTTTITIYTKIDSYYRYKNIAPDPKLPVVSFDDFIAIASISGITIELQLNVSDSATTSCSITLPSIKKEFLNGYYRNGTVKTISTLAPGDLAEYRLTYDASTLKAIQKQIYLDDFFPLSADPIDNLTYNITGYLPTSTTPLPIDPHGQDFYYGDIPGSSSSVIVFKVPIKLLGSSGQNMNLLKIKGINTYNVAYSNRTQVLINIGTPNLQLTKSVSGPNKTTIKSSEIYSYTVKITNTNTLGTETDAFSFELNDTLSSWFTIMPNTIQVTGTGLYGSVTYDSTNIKLPINKLAPGQSLTLFYSVTLSDYIPPNLTITTTATNTNPYSQLYDAALDNFRYSNLNKTASVSINSASISLAKTTNNTLLKVGSDISYTITLTIPQGTIVYGVYIKDTLPSGNQSYEGSAFRNNLPITPSVSNNIITFPNEGTIDARLSSQTIIYTLNCKITNATKTVNTLTSTQTNTCQVFYKQTATGTSYSISKNLIITINHPNIVLALTATDTTTSTIYTQTAVINTNSIMLFKLDFLNNSYIKLINGTVEIPINDNFIFTSINVTTSCSANYDSINKKIVISIPSLDVNMTGYLTFILTPKPNLNSGSSMQVQATATKYYNDVSTKIYGGETSNIITCSLPPGVSLLPNPIDKVNDSTSFRITQPGSVATIINYFQNTGGGYDSYNLKIDPVGIDYTLYIDDIKIADVSKNTLYQADLDIMKNLAPNDTRVIKIESLIPITTPLGFRFDFIVTTKSKTSPYPKKTVLNIDPH</sequence>
<proteinExistence type="predicted"/>